<evidence type="ECO:0000256" key="3">
    <source>
        <dbReference type="ARBA" id="ARBA00023163"/>
    </source>
</evidence>
<dbReference type="SUPFAM" id="SSF46785">
    <property type="entry name" value="Winged helix' DNA-binding domain"/>
    <property type="match status" value="1"/>
</dbReference>
<dbReference type="SMART" id="SM00346">
    <property type="entry name" value="HTH_ICLR"/>
    <property type="match status" value="1"/>
</dbReference>
<accession>A0ABY7SKL4</accession>
<dbReference type="InterPro" id="IPR005471">
    <property type="entry name" value="Tscrpt_reg_IclR_N"/>
</dbReference>
<evidence type="ECO:0000259" key="4">
    <source>
        <dbReference type="PROSITE" id="PS51077"/>
    </source>
</evidence>
<evidence type="ECO:0000259" key="5">
    <source>
        <dbReference type="PROSITE" id="PS51078"/>
    </source>
</evidence>
<dbReference type="Gene3D" id="1.10.10.10">
    <property type="entry name" value="Winged helix-like DNA-binding domain superfamily/Winged helix DNA-binding domain"/>
    <property type="match status" value="1"/>
</dbReference>
<dbReference type="InterPro" id="IPR036388">
    <property type="entry name" value="WH-like_DNA-bd_sf"/>
</dbReference>
<dbReference type="Pfam" id="PF09339">
    <property type="entry name" value="HTH_IclR"/>
    <property type="match status" value="1"/>
</dbReference>
<keyword evidence="7" id="KW-1185">Reference proteome</keyword>
<dbReference type="InterPro" id="IPR036390">
    <property type="entry name" value="WH_DNA-bd_sf"/>
</dbReference>
<evidence type="ECO:0000313" key="6">
    <source>
        <dbReference type="EMBL" id="WCR07473.1"/>
    </source>
</evidence>
<protein>
    <submittedName>
        <fullName evidence="6">IclR family transcriptional regulator</fullName>
    </submittedName>
</protein>
<reference evidence="6 7" key="1">
    <citation type="submission" date="2021-01" db="EMBL/GenBank/DDBJ databases">
        <title>Biogeographic distribution of Paracoccus.</title>
        <authorList>
            <person name="Hollensteiner J."/>
            <person name="Leineberger J."/>
            <person name="Brinkhoff T."/>
            <person name="Daniel R."/>
        </authorList>
    </citation>
    <scope>NUCLEOTIDE SEQUENCE [LARGE SCALE GENOMIC DNA]</scope>
    <source>
        <strain evidence="6 7">KCTC 22803</strain>
    </source>
</reference>
<evidence type="ECO:0000313" key="7">
    <source>
        <dbReference type="Proteomes" id="UP001219349"/>
    </source>
</evidence>
<evidence type="ECO:0000256" key="2">
    <source>
        <dbReference type="ARBA" id="ARBA00023125"/>
    </source>
</evidence>
<dbReference type="PANTHER" id="PTHR30136">
    <property type="entry name" value="HELIX-TURN-HELIX TRANSCRIPTIONAL REGULATOR, ICLR FAMILY"/>
    <property type="match status" value="1"/>
</dbReference>
<dbReference type="EMBL" id="CP067136">
    <property type="protein sequence ID" value="WCR07473.1"/>
    <property type="molecule type" value="Genomic_DNA"/>
</dbReference>
<keyword evidence="1" id="KW-0805">Transcription regulation</keyword>
<dbReference type="Pfam" id="PF01614">
    <property type="entry name" value="IclR_C"/>
    <property type="match status" value="1"/>
</dbReference>
<dbReference type="Gene3D" id="3.30.450.40">
    <property type="match status" value="1"/>
</dbReference>
<evidence type="ECO:0000256" key="1">
    <source>
        <dbReference type="ARBA" id="ARBA00023015"/>
    </source>
</evidence>
<organism evidence="6 7">
    <name type="scientific">Paracoccus fistulariae</name>
    <dbReference type="NCBI Taxonomy" id="658446"/>
    <lineage>
        <taxon>Bacteria</taxon>
        <taxon>Pseudomonadati</taxon>
        <taxon>Pseudomonadota</taxon>
        <taxon>Alphaproteobacteria</taxon>
        <taxon>Rhodobacterales</taxon>
        <taxon>Paracoccaceae</taxon>
        <taxon>Paracoccus</taxon>
    </lineage>
</organism>
<dbReference type="PANTHER" id="PTHR30136:SF39">
    <property type="entry name" value="TRANSCRIPTIONAL REGULATORY PROTEIN"/>
    <property type="match status" value="1"/>
</dbReference>
<sequence length="276" mass="29391">MRNALTSSTGIAEPAPGGAQAVVRALSLLSLVGRGGSEGLGLGQLAQASGLSRPTVRRLLLALGTARMVEQDRQTRRYHLGPEAYLLGSFAEHRHGILTHARPSMQRLARDSGDTVLLTIPQDDHTLCLERVEGDFQIRTHALMRGDRKPAGVGAGALALMAALPPAEAEALRRRVAHLTGDLAPALSQDEAAARQQGYALNPGRIVPGSWGLGVAILWPDGRPAAALSIAAIEDRMRPDRRPELIAALQREARIVEGSLAALDIPPDTKAKRRTE</sequence>
<dbReference type="InterPro" id="IPR014757">
    <property type="entry name" value="Tscrpt_reg_IclR_C"/>
</dbReference>
<proteinExistence type="predicted"/>
<dbReference type="InterPro" id="IPR029016">
    <property type="entry name" value="GAF-like_dom_sf"/>
</dbReference>
<dbReference type="RefSeq" id="WP_271884497.1">
    <property type="nucleotide sequence ID" value="NZ_CP067136.1"/>
</dbReference>
<feature type="domain" description="IclR-ED" evidence="5">
    <location>
        <begin position="83"/>
        <end position="262"/>
    </location>
</feature>
<keyword evidence="2" id="KW-0238">DNA-binding</keyword>
<dbReference type="PROSITE" id="PS51078">
    <property type="entry name" value="ICLR_ED"/>
    <property type="match status" value="1"/>
</dbReference>
<dbReference type="InterPro" id="IPR050707">
    <property type="entry name" value="HTH_MetabolicPath_Reg"/>
</dbReference>
<feature type="domain" description="HTH iclR-type" evidence="4">
    <location>
        <begin position="19"/>
        <end position="82"/>
    </location>
</feature>
<keyword evidence="3" id="KW-0804">Transcription</keyword>
<dbReference type="PROSITE" id="PS51077">
    <property type="entry name" value="HTH_ICLR"/>
    <property type="match status" value="1"/>
</dbReference>
<dbReference type="SUPFAM" id="SSF55781">
    <property type="entry name" value="GAF domain-like"/>
    <property type="match status" value="1"/>
</dbReference>
<dbReference type="Proteomes" id="UP001219349">
    <property type="component" value="Chromosome"/>
</dbReference>
<name>A0ABY7SKL4_9RHOB</name>
<gene>
    <name evidence="6" type="ORF">JHX87_01055</name>
</gene>